<dbReference type="EMBL" id="AP024525">
    <property type="protein sequence ID" value="BCT77765.1"/>
    <property type="molecule type" value="Genomic_DNA"/>
</dbReference>
<evidence type="ECO:0000313" key="2">
    <source>
        <dbReference type="Proteomes" id="UP001319861"/>
    </source>
</evidence>
<evidence type="ECO:0000313" key="1">
    <source>
        <dbReference type="EMBL" id="BCT77765.1"/>
    </source>
</evidence>
<name>A0ABM7PZN3_SINCY</name>
<gene>
    <name evidence="1" type="ORF">SCMU_36070</name>
</gene>
<proteinExistence type="predicted"/>
<reference evidence="1 2" key="1">
    <citation type="journal article" date="2021" name="J. Biosci. Bioeng.">
        <title>Identification and characterization of a chc gene cluster responsible for the aromatization pathway of cyclohexanecarboxylate degradation in Sinomonas cyclohexanicum ATCC 51369.</title>
        <authorList>
            <person name="Yamamoto T."/>
            <person name="Hasegawa Y."/>
            <person name="Lau P.C.K."/>
            <person name="Iwaki H."/>
        </authorList>
    </citation>
    <scope>NUCLEOTIDE SEQUENCE [LARGE SCALE GENOMIC DNA]</scope>
    <source>
        <strain evidence="1 2">ATCC 51369</strain>
    </source>
</reference>
<sequence>MPATVCVARGEGHAAEAVVDGVRDDGLVARLPRDRGRQDGDALGLVELRDLGLAVEEALRAGADHALHGLEVGAQLDEAVVAGVDHEIVAVLERDGLAGEAQGAGRGLRGHIRAVAAVQRALRLVLGDELLDQHAEPAGVPLPREVGHDVALGVDDHERRPRAGRVRLPREEVGIVEDRVVDVVALDGGRERHRVGLVLELGRVHPDRDEDVLVLLLERAQLVQDVEAVDAAEGPEIKEDDLPAQRRQIQLRAAGVEPRAAAELARADTVRGAHRISAHRIGAR</sequence>
<protein>
    <submittedName>
        <fullName evidence="1">Uncharacterized protein</fullName>
    </submittedName>
</protein>
<keyword evidence="2" id="KW-1185">Reference proteome</keyword>
<dbReference type="Proteomes" id="UP001319861">
    <property type="component" value="Chromosome"/>
</dbReference>
<accession>A0ABM7PZN3</accession>
<organism evidence="1 2">
    <name type="scientific">Sinomonas cyclohexanicum</name>
    <name type="common">Corynebacterium cyclohexanicum</name>
    <dbReference type="NCBI Taxonomy" id="322009"/>
    <lineage>
        <taxon>Bacteria</taxon>
        <taxon>Bacillati</taxon>
        <taxon>Actinomycetota</taxon>
        <taxon>Actinomycetes</taxon>
        <taxon>Micrococcales</taxon>
        <taxon>Micrococcaceae</taxon>
        <taxon>Sinomonas</taxon>
    </lineage>
</organism>